<keyword evidence="6" id="KW-1185">Reference proteome</keyword>
<dbReference type="SUPFAM" id="SSF52540">
    <property type="entry name" value="P-loop containing nucleoside triphosphate hydrolases"/>
    <property type="match status" value="1"/>
</dbReference>
<evidence type="ECO:0000256" key="1">
    <source>
        <dbReference type="SAM" id="MobiDB-lite"/>
    </source>
</evidence>
<feature type="compositionally biased region" description="Basic and acidic residues" evidence="1">
    <location>
        <begin position="222"/>
        <end position="234"/>
    </location>
</feature>
<dbReference type="SMART" id="SM00005">
    <property type="entry name" value="DEATH"/>
    <property type="match status" value="2"/>
</dbReference>
<dbReference type="InterPro" id="IPR027417">
    <property type="entry name" value="P-loop_NTPase"/>
</dbReference>
<feature type="compositionally biased region" description="Basic and acidic residues" evidence="1">
    <location>
        <begin position="422"/>
        <end position="457"/>
    </location>
</feature>
<dbReference type="SMART" id="SM00213">
    <property type="entry name" value="UBQ"/>
    <property type="match status" value="2"/>
</dbReference>
<feature type="compositionally biased region" description="Basic and acidic residues" evidence="1">
    <location>
        <begin position="775"/>
        <end position="791"/>
    </location>
</feature>
<proteinExistence type="predicted"/>
<dbReference type="CDD" id="cd17039">
    <property type="entry name" value="Ubl_ubiquitin_like"/>
    <property type="match status" value="2"/>
</dbReference>
<protein>
    <submittedName>
        <fullName evidence="5">Uncharacterized protein</fullName>
    </submittedName>
</protein>
<dbReference type="PROSITE" id="PS50837">
    <property type="entry name" value="NACHT"/>
    <property type="match status" value="1"/>
</dbReference>
<dbReference type="InterPro" id="IPR029071">
    <property type="entry name" value="Ubiquitin-like_domsf"/>
</dbReference>
<dbReference type="InterPro" id="IPR000488">
    <property type="entry name" value="Death_dom"/>
</dbReference>
<feature type="region of interest" description="Disordered" evidence="1">
    <location>
        <begin position="184"/>
        <end position="234"/>
    </location>
</feature>
<dbReference type="EnsemblMetazoa" id="XM_038197680.1">
    <property type="protein sequence ID" value="XP_038053608.1"/>
    <property type="gene ID" value="LOC119726062"/>
</dbReference>
<dbReference type="SUPFAM" id="SSF47986">
    <property type="entry name" value="DEATH domain"/>
    <property type="match status" value="2"/>
</dbReference>
<dbReference type="InterPro" id="IPR007111">
    <property type="entry name" value="NACHT_NTPase"/>
</dbReference>
<feature type="compositionally biased region" description="Basic and acidic residues" evidence="1">
    <location>
        <begin position="519"/>
        <end position="535"/>
    </location>
</feature>
<feature type="compositionally biased region" description="Polar residues" evidence="1">
    <location>
        <begin position="475"/>
        <end position="484"/>
    </location>
</feature>
<feature type="compositionally biased region" description="Basic and acidic residues" evidence="1">
    <location>
        <begin position="191"/>
        <end position="215"/>
    </location>
</feature>
<name>A0A913ZP95_PATMI</name>
<dbReference type="OrthoDB" id="4207253at2759"/>
<dbReference type="InterPro" id="IPR011029">
    <property type="entry name" value="DEATH-like_dom_sf"/>
</dbReference>
<dbReference type="RefSeq" id="XP_038053608.1">
    <property type="nucleotide sequence ID" value="XM_038197680.1"/>
</dbReference>
<dbReference type="PROSITE" id="PS50017">
    <property type="entry name" value="DEATH_DOMAIN"/>
    <property type="match status" value="2"/>
</dbReference>
<dbReference type="Gene3D" id="3.40.50.300">
    <property type="entry name" value="P-loop containing nucleotide triphosphate hydrolases"/>
    <property type="match status" value="1"/>
</dbReference>
<evidence type="ECO:0000259" key="3">
    <source>
        <dbReference type="PROSITE" id="PS50053"/>
    </source>
</evidence>
<feature type="domain" description="Death" evidence="2">
    <location>
        <begin position="339"/>
        <end position="423"/>
    </location>
</feature>
<dbReference type="Proteomes" id="UP000887568">
    <property type="component" value="Unplaced"/>
</dbReference>
<dbReference type="SUPFAM" id="SSF54236">
    <property type="entry name" value="Ubiquitin-like"/>
    <property type="match status" value="2"/>
</dbReference>
<dbReference type="GeneID" id="119726062"/>
<feature type="compositionally biased region" description="Polar residues" evidence="1">
    <location>
        <begin position="695"/>
        <end position="708"/>
    </location>
</feature>
<dbReference type="PROSITE" id="PS50053">
    <property type="entry name" value="UBIQUITIN_2"/>
    <property type="match status" value="2"/>
</dbReference>
<feature type="domain" description="Ubiquitin-like" evidence="3">
    <location>
        <begin position="245"/>
        <end position="320"/>
    </location>
</feature>
<dbReference type="GO" id="GO:0007165">
    <property type="term" value="P:signal transduction"/>
    <property type="evidence" value="ECO:0007669"/>
    <property type="project" value="InterPro"/>
</dbReference>
<feature type="domain" description="Death" evidence="2">
    <location>
        <begin position="106"/>
        <end position="184"/>
    </location>
</feature>
<dbReference type="Gene3D" id="1.10.533.10">
    <property type="entry name" value="Death Domain, Fas"/>
    <property type="match status" value="2"/>
</dbReference>
<feature type="compositionally biased region" description="Basic and acidic residues" evidence="1">
    <location>
        <begin position="627"/>
        <end position="642"/>
    </location>
</feature>
<sequence>MPLFINSKDVKPKVQVFVRTPPSHRSKTFYFELHPETSVSSLKETIKKKIGVEERHQRLYIRENVQLCDLLTLEENGVDKDELISLRLSLDDANDDDVPKDKASIEDEYLRDLSSKIESSWKELAKHLGYKEAEIADIQTTNEGSTEESRHMLLTWWEKTTDRNEAAQKLRRALEAIGLTDLAQKAPVTSESRDEAAGPEPERRRDAGVDEESKQNEAASTEEEKLKKERVGDQDKPQLISRRYVQVFIRSHCSHRPRIMCLQVDPETSVLLLKVIMSEKIGVLPQQQRLFIRRNFRNFELHNLLTLHDCGIHQDENISLRLCTDGLLGGGPKGKYPVDDQFFRDLASKTESSWEQLAKSLGYGEDEIKQFQKIYQENKERSLRMLLSWWRKQPNREEGFQSLRDALQSIGHVELALMIPSEEQRRMEQEEVADREKRGTSSEGRRPRQEETAHLDKLQPQVQLRCAEKQKEQKGTTSSENQRTCQEEVTHRDKHGPSVQVRGTEEQSRKKGTTSEGQRPTRDEIAHQDEPKPELHMGGAKKKFKQNETTSSEDQRQGQQEAAHRDKPQPEVQVRGANEHSRKRGATSSEDKRPEQEKVAHRDEPQPKVQVRGVKEQSRRKGASSSDDQRPEQEEVAHREEPQPEVQVRGAKEHSRKRGATSSEDQRPEREEVTHRDKTQPQVQMGVAKNKIKQNETTSSEDQRQGQQEAAHRDKPQPEVQVRGAKEQSRRKGASSSEDHRPEQDEVAHRDKPQPEVQVRWAKEHSRKRGATSSEDNRPEQEEVAHRDEPQPKVQVRGAKEQSGRKGASSSEDHRPEQEEVAHREEPKPPVQEGVTGIESRSAEVRRAHSSPSDAADQCRSELKDRYTTTGSYVQLIPWVDDDMKHIMNIYTELQLEKGDQDDIEGDVAEYGDIFLIKTKDGKVIRRAVLCGSPGMGKSTIIDKMAYDWAKGIALKTFTLLFVLKMSALDQTSELVESVFDQLLSDDTNVNKCDLEAFIKDNGSRVLILIDGFDEFGTTYLEPKKFGSILRMLNRKFGKECFVVVTTRPSQFAKLKSKPLIEKPFTHVKVLGFREEDIGQYVGNFFPSRLDDSEGLLDRIQSSDVLSDLARSPMILLLMCLIWREEETLPDTLSRLFSEAIRYIFQRKMPEILEEAMSEIVISIGRVALEGLVSPKQRLSFQEGEFEKSALDKAIKAGILTSQMVMKRRGTHNNVQFIHKTLQEYCAAMYWQSLLSKGDWEFQKILDKLGHPENFEYMLRFCCGDNQQCTTQILRMLNEKNLHDEDIETETVMELALNCYFESQTKDLLSVDFVESFLTGNIELSGNDSLNSFVWLLQHVAEETESSGVDYFDKSQFEIYR</sequence>
<feature type="compositionally biased region" description="Basic and acidic residues" evidence="1">
    <location>
        <begin position="664"/>
        <end position="679"/>
    </location>
</feature>
<evidence type="ECO:0000313" key="6">
    <source>
        <dbReference type="Proteomes" id="UP000887568"/>
    </source>
</evidence>
<feature type="domain" description="Ubiquitin-like" evidence="3">
    <location>
        <begin position="14"/>
        <end position="93"/>
    </location>
</feature>
<dbReference type="Gene3D" id="3.10.20.90">
    <property type="entry name" value="Phosphatidylinositol 3-kinase Catalytic Subunit, Chain A, domain 1"/>
    <property type="match status" value="2"/>
</dbReference>
<feature type="domain" description="NACHT" evidence="4">
    <location>
        <begin position="926"/>
        <end position="1050"/>
    </location>
</feature>
<dbReference type="CDD" id="cd01670">
    <property type="entry name" value="Death"/>
    <property type="match status" value="2"/>
</dbReference>
<feature type="compositionally biased region" description="Basic and acidic residues" evidence="1">
    <location>
        <begin position="589"/>
        <end position="606"/>
    </location>
</feature>
<feature type="compositionally biased region" description="Basic and acidic residues" evidence="1">
    <location>
        <begin position="811"/>
        <end position="828"/>
    </location>
</feature>
<reference evidence="5" key="1">
    <citation type="submission" date="2022-11" db="UniProtKB">
        <authorList>
            <consortium name="EnsemblMetazoa"/>
        </authorList>
    </citation>
    <scope>IDENTIFICATION</scope>
</reference>
<evidence type="ECO:0000313" key="5">
    <source>
        <dbReference type="EnsemblMetazoa" id="XP_038053608.1"/>
    </source>
</evidence>
<feature type="compositionally biased region" description="Basic and acidic residues" evidence="1">
    <location>
        <begin position="737"/>
        <end position="754"/>
    </location>
</feature>
<dbReference type="InterPro" id="IPR000626">
    <property type="entry name" value="Ubiquitin-like_dom"/>
</dbReference>
<evidence type="ECO:0000259" key="2">
    <source>
        <dbReference type="PROSITE" id="PS50017"/>
    </source>
</evidence>
<feature type="compositionally biased region" description="Polar residues" evidence="1">
    <location>
        <begin position="547"/>
        <end position="560"/>
    </location>
</feature>
<dbReference type="Pfam" id="PF00240">
    <property type="entry name" value="ubiquitin"/>
    <property type="match status" value="1"/>
</dbReference>
<dbReference type="Pfam" id="PF00531">
    <property type="entry name" value="Death"/>
    <property type="match status" value="2"/>
</dbReference>
<dbReference type="PANTHER" id="PTHR46312">
    <property type="entry name" value="NACHT DOMAIN-CONTAINING PROTEIN"/>
    <property type="match status" value="1"/>
</dbReference>
<dbReference type="PANTHER" id="PTHR46312:SF2">
    <property type="entry name" value="NUCLEOTIDE-BINDING OLIGOMERIZATION DOMAIN-CONTAINING PROTEIN 2-LIKE"/>
    <property type="match status" value="1"/>
</dbReference>
<accession>A0A913ZP95</accession>
<dbReference type="Pfam" id="PF05729">
    <property type="entry name" value="NACHT"/>
    <property type="match status" value="1"/>
</dbReference>
<feature type="region of interest" description="Disordered" evidence="1">
    <location>
        <begin position="421"/>
        <end position="861"/>
    </location>
</feature>
<evidence type="ECO:0000259" key="4">
    <source>
        <dbReference type="PROSITE" id="PS50837"/>
    </source>
</evidence>
<organism evidence="5 6">
    <name type="scientific">Patiria miniata</name>
    <name type="common">Bat star</name>
    <name type="synonym">Asterina miniata</name>
    <dbReference type="NCBI Taxonomy" id="46514"/>
    <lineage>
        <taxon>Eukaryota</taxon>
        <taxon>Metazoa</taxon>
        <taxon>Echinodermata</taxon>
        <taxon>Eleutherozoa</taxon>
        <taxon>Asterozoa</taxon>
        <taxon>Asteroidea</taxon>
        <taxon>Valvatacea</taxon>
        <taxon>Valvatida</taxon>
        <taxon>Asterinidae</taxon>
        <taxon>Patiria</taxon>
    </lineage>
</organism>